<dbReference type="EMBL" id="UAQM01000039">
    <property type="protein sequence ID" value="SPU46346.1"/>
    <property type="molecule type" value="Genomic_DNA"/>
</dbReference>
<accession>A0A2X1CIB4</accession>
<sequence>MARQAGLSFHKARPELSDLNAWRLPVAIQLDGGEVAVVTSMGADGLTLIMSGDECAEVTHSEASLQPHVRFMAMLRPLQAARDVRIDDYIAPVEKNWLRNLVLVDWRPYGHILVASLITNLNGARGCPVFYAGL</sequence>
<reference evidence="1 2" key="1">
    <citation type="submission" date="2018-06" db="EMBL/GenBank/DDBJ databases">
        <authorList>
            <consortium name="Pathogen Informatics"/>
            <person name="Doyle S."/>
        </authorList>
    </citation>
    <scope>NUCLEOTIDE SEQUENCE [LARGE SCALE GENOMIC DNA]</scope>
    <source>
        <strain evidence="1 2">NCTC11165</strain>
    </source>
</reference>
<dbReference type="AlphaFoldDB" id="A0A2X1CIB4"/>
<evidence type="ECO:0000313" key="1">
    <source>
        <dbReference type="EMBL" id="SPU46346.1"/>
    </source>
</evidence>
<dbReference type="Proteomes" id="UP000250358">
    <property type="component" value="Unassembled WGS sequence"/>
</dbReference>
<evidence type="ECO:0000313" key="2">
    <source>
        <dbReference type="Proteomes" id="UP000250358"/>
    </source>
</evidence>
<name>A0A2X1CIB4_BREDI</name>
<protein>
    <submittedName>
        <fullName evidence="1">Type I secretion system ATPase</fullName>
    </submittedName>
</protein>
<gene>
    <name evidence="1" type="ORF">NCTC11165_02678</name>
</gene>
<proteinExistence type="predicted"/>
<organism evidence="1 2">
    <name type="scientific">Brevundimonas diminuta</name>
    <name type="common">Pseudomonas diminuta</name>
    <dbReference type="NCBI Taxonomy" id="293"/>
    <lineage>
        <taxon>Bacteria</taxon>
        <taxon>Pseudomonadati</taxon>
        <taxon>Pseudomonadota</taxon>
        <taxon>Alphaproteobacteria</taxon>
        <taxon>Caulobacterales</taxon>
        <taxon>Caulobacteraceae</taxon>
        <taxon>Brevundimonas</taxon>
    </lineage>
</organism>
<dbReference type="Gene3D" id="3.90.70.10">
    <property type="entry name" value="Cysteine proteinases"/>
    <property type="match status" value="1"/>
</dbReference>